<evidence type="ECO:0000313" key="2">
    <source>
        <dbReference type="EMBL" id="KAG0589615.1"/>
    </source>
</evidence>
<reference evidence="2" key="1">
    <citation type="submission" date="2020-06" db="EMBL/GenBank/DDBJ databases">
        <title>WGS assembly of Ceratodon purpureus strain R40.</title>
        <authorList>
            <person name="Carey S.B."/>
            <person name="Jenkins J."/>
            <person name="Shu S."/>
            <person name="Lovell J.T."/>
            <person name="Sreedasyam A."/>
            <person name="Maumus F."/>
            <person name="Tiley G.P."/>
            <person name="Fernandez-Pozo N."/>
            <person name="Barry K."/>
            <person name="Chen C."/>
            <person name="Wang M."/>
            <person name="Lipzen A."/>
            <person name="Daum C."/>
            <person name="Saski C.A."/>
            <person name="Payton A.C."/>
            <person name="Mcbreen J.C."/>
            <person name="Conrad R.E."/>
            <person name="Kollar L.M."/>
            <person name="Olsson S."/>
            <person name="Huttunen S."/>
            <person name="Landis J.B."/>
            <person name="Wickett N.J."/>
            <person name="Johnson M.G."/>
            <person name="Rensing S.A."/>
            <person name="Grimwood J."/>
            <person name="Schmutz J."/>
            <person name="Mcdaniel S.F."/>
        </authorList>
    </citation>
    <scope>NUCLEOTIDE SEQUENCE</scope>
    <source>
        <strain evidence="2">R40</strain>
    </source>
</reference>
<keyword evidence="3" id="KW-1185">Reference proteome</keyword>
<evidence type="ECO:0000256" key="1">
    <source>
        <dbReference type="SAM" id="MobiDB-lite"/>
    </source>
</evidence>
<sequence length="128" mass="13444">MHATGGRAGDRQVKSNSSKQGLREGAVELQGNAIKGSVQMALPESATWGQWAAAAPFIHSPAASVGSCTCRVCRTGRIDGQSLLPGLFFLPRPPGRAGQGSGQGWFFCHGAALLTELEFRVRPLKLGV</sequence>
<name>A0A8T0J1Y6_CERPU</name>
<dbReference type="EMBL" id="CM026421">
    <property type="protein sequence ID" value="KAG0589615.1"/>
    <property type="molecule type" value="Genomic_DNA"/>
</dbReference>
<dbReference type="Proteomes" id="UP000822688">
    <property type="component" value="Chromosome 1"/>
</dbReference>
<proteinExistence type="predicted"/>
<protein>
    <submittedName>
        <fullName evidence="2">Uncharacterized protein</fullName>
    </submittedName>
</protein>
<organism evidence="2 3">
    <name type="scientific">Ceratodon purpureus</name>
    <name type="common">Fire moss</name>
    <name type="synonym">Dicranum purpureum</name>
    <dbReference type="NCBI Taxonomy" id="3225"/>
    <lineage>
        <taxon>Eukaryota</taxon>
        <taxon>Viridiplantae</taxon>
        <taxon>Streptophyta</taxon>
        <taxon>Embryophyta</taxon>
        <taxon>Bryophyta</taxon>
        <taxon>Bryophytina</taxon>
        <taxon>Bryopsida</taxon>
        <taxon>Dicranidae</taxon>
        <taxon>Pseudoditrichales</taxon>
        <taxon>Ditrichaceae</taxon>
        <taxon>Ceratodon</taxon>
    </lineage>
</organism>
<evidence type="ECO:0000313" key="3">
    <source>
        <dbReference type="Proteomes" id="UP000822688"/>
    </source>
</evidence>
<accession>A0A8T0J1Y6</accession>
<feature type="region of interest" description="Disordered" evidence="1">
    <location>
        <begin position="1"/>
        <end position="26"/>
    </location>
</feature>
<dbReference type="AlphaFoldDB" id="A0A8T0J1Y6"/>
<gene>
    <name evidence="2" type="ORF">KC19_1G034100</name>
</gene>
<comment type="caution">
    <text evidence="2">The sequence shown here is derived from an EMBL/GenBank/DDBJ whole genome shotgun (WGS) entry which is preliminary data.</text>
</comment>